<dbReference type="CDD" id="cd00161">
    <property type="entry name" value="beta-trefoil_Ricin-like"/>
    <property type="match status" value="1"/>
</dbReference>
<dbReference type="PRINTS" id="PR00837">
    <property type="entry name" value="V5TPXLIKE"/>
</dbReference>
<gene>
    <name evidence="5" type="ORF">PROFUN_12083</name>
</gene>
<dbReference type="SUPFAM" id="SSF50370">
    <property type="entry name" value="Ricin B-like lectins"/>
    <property type="match status" value="1"/>
</dbReference>
<dbReference type="OrthoDB" id="15078at2759"/>
<dbReference type="Pfam" id="PF00112">
    <property type="entry name" value="Peptidase_C1"/>
    <property type="match status" value="1"/>
</dbReference>
<dbReference type="InterPro" id="IPR035940">
    <property type="entry name" value="CAP_sf"/>
</dbReference>
<dbReference type="CDD" id="cd05380">
    <property type="entry name" value="CAP_euk"/>
    <property type="match status" value="1"/>
</dbReference>
<dbReference type="InterPro" id="IPR000742">
    <property type="entry name" value="EGF"/>
</dbReference>
<dbReference type="PROSITE" id="PS50026">
    <property type="entry name" value="EGF_3"/>
    <property type="match status" value="1"/>
</dbReference>
<proteinExistence type="inferred from homology"/>
<evidence type="ECO:0000313" key="6">
    <source>
        <dbReference type="Proteomes" id="UP000241769"/>
    </source>
</evidence>
<evidence type="ECO:0000259" key="4">
    <source>
        <dbReference type="PROSITE" id="PS51212"/>
    </source>
</evidence>
<dbReference type="PROSITE" id="PS01186">
    <property type="entry name" value="EGF_2"/>
    <property type="match status" value="1"/>
</dbReference>
<dbReference type="SMART" id="SM00321">
    <property type="entry name" value="WSC"/>
    <property type="match status" value="1"/>
</dbReference>
<comment type="similarity">
    <text evidence="1">Belongs to the peptidase C1 family.</text>
</comment>
<dbReference type="InterPro" id="IPR000668">
    <property type="entry name" value="Peptidase_C1A_C"/>
</dbReference>
<feature type="domain" description="WSC" evidence="4">
    <location>
        <begin position="231"/>
        <end position="320"/>
    </location>
</feature>
<keyword evidence="2" id="KW-0245">EGF-like domain</keyword>
<dbReference type="Gene3D" id="3.90.70.10">
    <property type="entry name" value="Cysteine proteinases"/>
    <property type="match status" value="1"/>
</dbReference>
<dbReference type="InterPro" id="IPR000169">
    <property type="entry name" value="Pept_cys_AS"/>
</dbReference>
<dbReference type="Pfam" id="PF01822">
    <property type="entry name" value="WSC"/>
    <property type="match status" value="1"/>
</dbReference>
<dbReference type="InterPro" id="IPR013128">
    <property type="entry name" value="Peptidase_C1A"/>
</dbReference>
<dbReference type="FunCoup" id="A0A2P6N8R7">
    <property type="interactions" value="3"/>
</dbReference>
<comment type="caution">
    <text evidence="5">The sequence shown here is derived from an EMBL/GenBank/DDBJ whole genome shotgun (WGS) entry which is preliminary data.</text>
</comment>
<dbReference type="InterPro" id="IPR001283">
    <property type="entry name" value="CRISP-related"/>
</dbReference>
<dbReference type="Proteomes" id="UP000241769">
    <property type="component" value="Unassembled WGS sequence"/>
</dbReference>
<dbReference type="PROSITE" id="PS00639">
    <property type="entry name" value="THIOL_PROTEASE_HIS"/>
    <property type="match status" value="1"/>
</dbReference>
<dbReference type="SMART" id="SM00645">
    <property type="entry name" value="Pept_C1"/>
    <property type="match status" value="1"/>
</dbReference>
<dbReference type="InterPro" id="IPR025660">
    <property type="entry name" value="Pept_his_AS"/>
</dbReference>
<dbReference type="PANTHER" id="PTHR12411">
    <property type="entry name" value="CYSTEINE PROTEASE FAMILY C1-RELATED"/>
    <property type="match status" value="1"/>
</dbReference>
<evidence type="ECO:0000256" key="1">
    <source>
        <dbReference type="ARBA" id="ARBA00008455"/>
    </source>
</evidence>
<dbReference type="PROSITE" id="PS00139">
    <property type="entry name" value="THIOL_PROTEASE_CYS"/>
    <property type="match status" value="1"/>
</dbReference>
<evidence type="ECO:0000256" key="2">
    <source>
        <dbReference type="PROSITE-ProRule" id="PRU00076"/>
    </source>
</evidence>
<comment type="caution">
    <text evidence="2">Lacks conserved residue(s) required for the propagation of feature annotation.</text>
</comment>
<dbReference type="AlphaFoldDB" id="A0A2P6N8R7"/>
<dbReference type="InterPro" id="IPR038765">
    <property type="entry name" value="Papain-like_cys_pep_sf"/>
</dbReference>
<dbReference type="InParanoid" id="A0A2P6N8R7"/>
<keyword evidence="6" id="KW-1185">Reference proteome</keyword>
<evidence type="ECO:0000313" key="5">
    <source>
        <dbReference type="EMBL" id="PRP80331.1"/>
    </source>
</evidence>
<dbReference type="STRING" id="1890364.A0A2P6N8R7"/>
<dbReference type="Gene3D" id="3.40.33.10">
    <property type="entry name" value="CAP"/>
    <property type="match status" value="1"/>
</dbReference>
<dbReference type="Pfam" id="PF00188">
    <property type="entry name" value="CAP"/>
    <property type="match status" value="1"/>
</dbReference>
<feature type="domain" description="EGF-like" evidence="3">
    <location>
        <begin position="259"/>
        <end position="297"/>
    </location>
</feature>
<dbReference type="CDD" id="cd02248">
    <property type="entry name" value="Peptidase_C1A"/>
    <property type="match status" value="1"/>
</dbReference>
<dbReference type="SUPFAM" id="SSF54001">
    <property type="entry name" value="Cysteine proteinases"/>
    <property type="match status" value="1"/>
</dbReference>
<organism evidence="5 6">
    <name type="scientific">Planoprotostelium fungivorum</name>
    <dbReference type="NCBI Taxonomy" id="1890364"/>
    <lineage>
        <taxon>Eukaryota</taxon>
        <taxon>Amoebozoa</taxon>
        <taxon>Evosea</taxon>
        <taxon>Variosea</taxon>
        <taxon>Cavosteliida</taxon>
        <taxon>Cavosteliaceae</taxon>
        <taxon>Planoprotostelium</taxon>
    </lineage>
</organism>
<protein>
    <submittedName>
        <fullName evidence="5">Cysteine proteinase</fullName>
    </submittedName>
</protein>
<evidence type="ECO:0000259" key="3">
    <source>
        <dbReference type="PROSITE" id="PS50026"/>
    </source>
</evidence>
<dbReference type="SUPFAM" id="SSF55797">
    <property type="entry name" value="PR-1-like"/>
    <property type="match status" value="1"/>
</dbReference>
<dbReference type="InterPro" id="IPR039417">
    <property type="entry name" value="Peptidase_C1A_papain-like"/>
</dbReference>
<dbReference type="InterPro" id="IPR035992">
    <property type="entry name" value="Ricin_B-like_lectins"/>
</dbReference>
<dbReference type="GO" id="GO:0006508">
    <property type="term" value="P:proteolysis"/>
    <property type="evidence" value="ECO:0007669"/>
    <property type="project" value="InterPro"/>
</dbReference>
<dbReference type="SMART" id="SM00198">
    <property type="entry name" value="SCP"/>
    <property type="match status" value="1"/>
</dbReference>
<name>A0A2P6N8R7_9EUKA</name>
<feature type="domain" description="WSC" evidence="4">
    <location>
        <begin position="327"/>
        <end position="417"/>
    </location>
</feature>
<dbReference type="PROSITE" id="PS51212">
    <property type="entry name" value="WSC"/>
    <property type="match status" value="2"/>
</dbReference>
<reference evidence="5 6" key="1">
    <citation type="journal article" date="2018" name="Genome Biol. Evol.">
        <title>Multiple Roots of Fruiting Body Formation in Amoebozoa.</title>
        <authorList>
            <person name="Hillmann F."/>
            <person name="Forbes G."/>
            <person name="Novohradska S."/>
            <person name="Ferling I."/>
            <person name="Riege K."/>
            <person name="Groth M."/>
            <person name="Westermann M."/>
            <person name="Marz M."/>
            <person name="Spaller T."/>
            <person name="Winckler T."/>
            <person name="Schaap P."/>
            <person name="Glockner G."/>
        </authorList>
    </citation>
    <scope>NUCLEOTIDE SEQUENCE [LARGE SCALE GENOMIC DNA]</scope>
    <source>
        <strain evidence="5 6">Jena</strain>
    </source>
</reference>
<dbReference type="EMBL" id="MDYQ01000153">
    <property type="protein sequence ID" value="PRP80331.1"/>
    <property type="molecule type" value="Genomic_DNA"/>
</dbReference>
<accession>A0A2P6N8R7</accession>
<dbReference type="InterPro" id="IPR014044">
    <property type="entry name" value="CAP_dom"/>
</dbReference>
<sequence length="797" mass="85467">MAVSKSATRCESGLLTVGAFKIEIMTDCMAKFFIPIVNAFESYSNVYPPAATNLTSLTWDSDLASKAQNWVNQCHIGPNPANRWLRTEAYTLDTYGLTIAQVIGQWNLEAREFNWDLFNIRSAKNYTAIVWQNTTKVGCASASCHGGTYHQCVFSTRGNYPEPEPIPHLSLTLLQGLLPYKAKCNYNAGFTCSGQCGSVFDGCTYQDCGTCTPPTIPGADGNRKRQSTSSCLVYKGCLSSSADKPSMTGATWTDTKKMTVQACAQYCVNSGFTFAGLSSGSTCICDYGYAGSNSNCSSTCSGNAAQICGGTAALTVYDVSGCNSSAQCQSLGCTNLTNFYWATGYSMSSVAGCVNYCSTKGYSYGGMSVPYCYCGNSFATGKFESTSPACPTNPNKCPDGSNCGTTDGKYVNLYTTLNCAAPSYRYLPDFDWRSRGNIVGAVRDQSSCGSCWAFASIGSLESVWALAYNTTPLALSEQQIVSCSSKQGCSGGWGDQAYSWIQYNGGITTSSNFPYTDSTQGAPCAAQPGESTCQPPNTEIKIVTNSSAPSTITRRGGSNEESIKYALQFGPAYIAVQLSSSFNSYTGGVYTDDTWANKSQSGHAMLIVGWGTEKTTGQDYWIIRNSWSTRWGLNGYMLWARNRAGGTGGILTSIAQPNIVLANTQNPFGSYNFLIKQSSTGLCLVASNIVTVANCSSTTTSQIFSFTSVNKDQYVIISKSGYQLDNWYSRSYGTAISSGVVDTRRTVWVVENINNGTYRITATYNSFAIGTTTGSTSVVMTDPMPNSADSRWTVTAL</sequence>
<dbReference type="InterPro" id="IPR002889">
    <property type="entry name" value="WSC_carb-bd"/>
</dbReference>
<dbReference type="GO" id="GO:0008234">
    <property type="term" value="F:cysteine-type peptidase activity"/>
    <property type="evidence" value="ECO:0007669"/>
    <property type="project" value="InterPro"/>
</dbReference>